<dbReference type="EMBL" id="BOPC01000032">
    <property type="protein sequence ID" value="GIJ27436.1"/>
    <property type="molecule type" value="Genomic_DNA"/>
</dbReference>
<evidence type="ECO:0000313" key="2">
    <source>
        <dbReference type="Proteomes" id="UP000653076"/>
    </source>
</evidence>
<gene>
    <name evidence="1" type="ORF">Vqi01_25980</name>
</gene>
<dbReference type="Proteomes" id="UP000653076">
    <property type="component" value="Unassembled WGS sequence"/>
</dbReference>
<evidence type="ECO:0008006" key="3">
    <source>
        <dbReference type="Google" id="ProtNLM"/>
    </source>
</evidence>
<protein>
    <recommendedName>
        <fullName evidence="3">SRPBCC family protein</fullName>
    </recommendedName>
</protein>
<keyword evidence="2" id="KW-1185">Reference proteome</keyword>
<dbReference type="Gene3D" id="3.30.530.20">
    <property type="match status" value="1"/>
</dbReference>
<sequence length="119" mass="13644">MLEAGSRMRGQPPPPAVVFEALTEPDRDPARPWLRLLDDEQSPQILHAEHPRLVVWSSLWPRRPDAQVRFDLLPDGSEGTQLRWTLLVAEPLPDPSLLGHLRKRLNELINANLRYTFGQ</sequence>
<accession>A0ABQ4JB91</accession>
<comment type="caution">
    <text evidence="1">The sequence shown here is derived from an EMBL/GenBank/DDBJ whole genome shotgun (WGS) entry which is preliminary data.</text>
</comment>
<dbReference type="InterPro" id="IPR023393">
    <property type="entry name" value="START-like_dom_sf"/>
</dbReference>
<dbReference type="RefSeq" id="WP_204035057.1">
    <property type="nucleotide sequence ID" value="NZ_BOPC01000032.1"/>
</dbReference>
<name>A0ABQ4JB91_9ACTN</name>
<reference evidence="1 2" key="1">
    <citation type="submission" date="2021-01" db="EMBL/GenBank/DDBJ databases">
        <title>Whole genome shotgun sequence of Verrucosispora qiuiae NBRC 106684.</title>
        <authorList>
            <person name="Komaki H."/>
            <person name="Tamura T."/>
        </authorList>
    </citation>
    <scope>NUCLEOTIDE SEQUENCE [LARGE SCALE GENOMIC DNA]</scope>
    <source>
        <strain evidence="1 2">NBRC 106684</strain>
    </source>
</reference>
<dbReference type="SUPFAM" id="SSF55961">
    <property type="entry name" value="Bet v1-like"/>
    <property type="match status" value="1"/>
</dbReference>
<evidence type="ECO:0000313" key="1">
    <source>
        <dbReference type="EMBL" id="GIJ27436.1"/>
    </source>
</evidence>
<proteinExistence type="predicted"/>
<organism evidence="1 2">
    <name type="scientific">Micromonospora qiuiae</name>
    <dbReference type="NCBI Taxonomy" id="502268"/>
    <lineage>
        <taxon>Bacteria</taxon>
        <taxon>Bacillati</taxon>
        <taxon>Actinomycetota</taxon>
        <taxon>Actinomycetes</taxon>
        <taxon>Micromonosporales</taxon>
        <taxon>Micromonosporaceae</taxon>
        <taxon>Micromonospora</taxon>
    </lineage>
</organism>